<feature type="region of interest" description="Disordered" evidence="1">
    <location>
        <begin position="1277"/>
        <end position="1318"/>
    </location>
</feature>
<feature type="compositionally biased region" description="Low complexity" evidence="1">
    <location>
        <begin position="368"/>
        <end position="377"/>
    </location>
</feature>
<feature type="compositionally biased region" description="Basic and acidic residues" evidence="1">
    <location>
        <begin position="645"/>
        <end position="673"/>
    </location>
</feature>
<gene>
    <name evidence="2" type="ORF">Cvel_22096</name>
</gene>
<feature type="compositionally biased region" description="Low complexity" evidence="1">
    <location>
        <begin position="770"/>
        <end position="781"/>
    </location>
</feature>
<feature type="compositionally biased region" description="Basic and acidic residues" evidence="1">
    <location>
        <begin position="817"/>
        <end position="826"/>
    </location>
</feature>
<feature type="compositionally biased region" description="Basic and acidic residues" evidence="1">
    <location>
        <begin position="602"/>
        <end position="615"/>
    </location>
</feature>
<feature type="compositionally biased region" description="Basic and acidic residues" evidence="1">
    <location>
        <begin position="1385"/>
        <end position="1397"/>
    </location>
</feature>
<evidence type="ECO:0000313" key="2">
    <source>
        <dbReference type="EMBL" id="CEM29782.1"/>
    </source>
</evidence>
<feature type="compositionally biased region" description="Polar residues" evidence="1">
    <location>
        <begin position="1185"/>
        <end position="1199"/>
    </location>
</feature>
<feature type="compositionally biased region" description="Gly residues" evidence="1">
    <location>
        <begin position="752"/>
        <end position="769"/>
    </location>
</feature>
<dbReference type="EMBL" id="CDMZ01001257">
    <property type="protein sequence ID" value="CEM29782.1"/>
    <property type="molecule type" value="Genomic_DNA"/>
</dbReference>
<feature type="compositionally biased region" description="Polar residues" evidence="1">
    <location>
        <begin position="1102"/>
        <end position="1121"/>
    </location>
</feature>
<accession>A0A0G4GIX2</accession>
<feature type="compositionally biased region" description="Low complexity" evidence="1">
    <location>
        <begin position="471"/>
        <end position="480"/>
    </location>
</feature>
<feature type="compositionally biased region" description="Low complexity" evidence="1">
    <location>
        <begin position="1200"/>
        <end position="1221"/>
    </location>
</feature>
<sequence length="1433" mass="148562">MSSDEVTGDCTSPNLSSNERDVPLSVCESSENTGDVSFFHSGRAAEGPSDGKGDKGLSPCGSPSVAGVGENERPTPCSFPPDGDGDEDLEAGEGIVERCRLGDGAGSRLATRATSLSGHEVLGSSGASSSSNSPAPSWHRNALSEGAFPLDSPEEEGVMEDFMGTAAEGNEDMYHGGSVYSADGFSQEGDDNETEGMGEREGREPQGFDNGEWWGDGGFPPGPPSDQRGGSLYSQGEEEEEEEEDFDQMFANDQPPEGGVAVEIPVEEFGKGVETLHEAFADTFPHPAAPPTIRDGTVISFSRAGRSMVRLDIPSEALSYAAAKWRQMDADAHSMHAERGSLFRSSVRRNPFVPPFSGTEVQEDVEDPSGVSASSSSHGGGREGQREETGGENGLALGHSSSSPSRGSDAPPAQERRGVEDPLDVRDDTNDRNGDLEKREKGHDSHHLSVSADAPQVEGRVGEGEGEGDSAADQQAATADRCPEMQQQSVGASFVGEEGDSSTGQLVEGDRIGKPVEAGFSVPFPGRSGQEEGGEVTEEEEDSNRKKGEASVPLPMSSKLERESSSSSASPSASGQPVPLPPTTALIVSAPSAPSSSPLKEAPCEEHHSSNDDQKPNAAETLFTTRREGVGNVCGGYGGENSSSESHHSQSDLEPGGREGGETQREGGEEEGTKVPQADPPKTSQSPSASVFDPTSRRAECESNAPVEEGGQNASDLFSSIPAVDSTSESRNQSEKQAAAEEENQDRNGSSSGWGAGSVEGEDGCGSGSGSPFPSLFLSSGRMGPSQGGDTVSYSPPHGERGGGGAREVLSSSRYMRRGELGHEEGGGEGNAFSSSSSSSSSSSANQSAAVAAASAVNMSASAVPRGGGRRNMGGTGEALTESSSSSTAHRLRGAADVRLGAVPPGRQQAEGGDGDLPPPSATALAKQHRPPPLPLNAIKFKPAHFLAATSPISEARSDRPFRFLSSSRPNPPHTSIHSVPLRCPSPSRSSCGSVPPLSAAFSDRTAVKSPYCLTGPSALLEGGAAALPSSSSQRQQQQHGGAVNDRGGISLRFVPEAASSEGSPCSDRGSYMGDIDPTEQLSDVFFRQPITPFLYTRSSKEGSANASGQTEGSLKASSSRAAVQSWASSPPPSASPLHTAAEGRRNNNSGVPAHAGPPRLTGPSGVRSSPGLAVRRVQLHNPFTAVSSESPATSSLQHPSLSQAQQPAAAAAAVAECSPAISSSSVANHRRPLTDSRSTREKRGADGMTPFQRSRCLAAARDSAWCAENIPVPRIIGGLPRQQQGPGPAPSSHPQVDRLPSVREEEHSREPRQIGGVGLLRDVGVNIEAPGEDAEGSSGKGEILLPSLDQSAMSTSVSARGGERERGTQGAGTRQTTAGSPTDSDGRPPDIPDRRPQQLPGQHPAARQNFSTKGDHWERHPDAKGLTPCTIM</sequence>
<organism evidence="2">
    <name type="scientific">Chromera velia CCMP2878</name>
    <dbReference type="NCBI Taxonomy" id="1169474"/>
    <lineage>
        <taxon>Eukaryota</taxon>
        <taxon>Sar</taxon>
        <taxon>Alveolata</taxon>
        <taxon>Colpodellida</taxon>
        <taxon>Chromeraceae</taxon>
        <taxon>Chromera</taxon>
    </lineage>
</organism>
<feature type="compositionally biased region" description="Acidic residues" evidence="1">
    <location>
        <begin position="236"/>
        <end position="247"/>
    </location>
</feature>
<feature type="compositionally biased region" description="Basic and acidic residues" evidence="1">
    <location>
        <begin position="1301"/>
        <end position="1313"/>
    </location>
</feature>
<feature type="compositionally biased region" description="Polar residues" evidence="1">
    <location>
        <begin position="1349"/>
        <end position="1359"/>
    </location>
</feature>
<feature type="compositionally biased region" description="Acidic residues" evidence="1">
    <location>
        <begin position="532"/>
        <end position="542"/>
    </location>
</feature>
<feature type="compositionally biased region" description="Basic and acidic residues" evidence="1">
    <location>
        <begin position="197"/>
        <end position="206"/>
    </location>
</feature>
<feature type="compositionally biased region" description="Low complexity" evidence="1">
    <location>
        <begin position="979"/>
        <end position="997"/>
    </location>
</feature>
<feature type="compositionally biased region" description="Low complexity" evidence="1">
    <location>
        <begin position="394"/>
        <end position="413"/>
    </location>
</feature>
<feature type="compositionally biased region" description="Low complexity" evidence="1">
    <location>
        <begin position="1030"/>
        <end position="1039"/>
    </location>
</feature>
<feature type="compositionally biased region" description="Basic and acidic residues" evidence="1">
    <location>
        <begin position="1414"/>
        <end position="1424"/>
    </location>
</feature>
<dbReference type="VEuPathDB" id="CryptoDB:Cvel_22096"/>
<feature type="region of interest" description="Disordered" evidence="1">
    <location>
        <begin position="348"/>
        <end position="937"/>
    </location>
</feature>
<protein>
    <submittedName>
        <fullName evidence="2">Uncharacterized protein</fullName>
    </submittedName>
</protein>
<feature type="region of interest" description="Disordered" evidence="1">
    <location>
        <begin position="1098"/>
        <end position="1250"/>
    </location>
</feature>
<feature type="compositionally biased region" description="Basic and acidic residues" evidence="1">
    <location>
        <begin position="380"/>
        <end position="389"/>
    </location>
</feature>
<feature type="region of interest" description="Disordered" evidence="1">
    <location>
        <begin position="1330"/>
        <end position="1433"/>
    </location>
</feature>
<evidence type="ECO:0000256" key="1">
    <source>
        <dbReference type="SAM" id="MobiDB-lite"/>
    </source>
</evidence>
<feature type="region of interest" description="Disordered" evidence="1">
    <location>
        <begin position="1"/>
        <end position="94"/>
    </location>
</feature>
<feature type="region of interest" description="Disordered" evidence="1">
    <location>
        <begin position="962"/>
        <end position="997"/>
    </location>
</feature>
<proteinExistence type="predicted"/>
<reference evidence="2" key="1">
    <citation type="submission" date="2014-11" db="EMBL/GenBank/DDBJ databases">
        <authorList>
            <person name="Otto D Thomas"/>
            <person name="Naeem Raeece"/>
        </authorList>
    </citation>
    <scope>NUCLEOTIDE SEQUENCE</scope>
</reference>
<feature type="compositionally biased region" description="Low complexity" evidence="1">
    <location>
        <begin position="1278"/>
        <end position="1295"/>
    </location>
</feature>
<feature type="region of interest" description="Disordered" evidence="1">
    <location>
        <begin position="1024"/>
        <end position="1077"/>
    </location>
</feature>
<feature type="region of interest" description="Disordered" evidence="1">
    <location>
        <begin position="119"/>
        <end position="154"/>
    </location>
</feature>
<feature type="compositionally biased region" description="Basic and acidic residues" evidence="1">
    <location>
        <begin position="1233"/>
        <end position="1246"/>
    </location>
</feature>
<name>A0A0G4GIX2_9ALVE</name>
<feature type="compositionally biased region" description="Low complexity" evidence="1">
    <location>
        <begin position="831"/>
        <end position="864"/>
    </location>
</feature>
<feature type="region of interest" description="Disordered" evidence="1">
    <location>
        <begin position="167"/>
        <end position="258"/>
    </location>
</feature>
<feature type="compositionally biased region" description="Gly residues" evidence="1">
    <location>
        <begin position="866"/>
        <end position="877"/>
    </location>
</feature>
<feature type="compositionally biased region" description="Polar residues" evidence="1">
    <location>
        <begin position="1"/>
        <end position="17"/>
    </location>
</feature>
<feature type="compositionally biased region" description="Basic and acidic residues" evidence="1">
    <location>
        <begin position="414"/>
        <end position="447"/>
    </location>
</feature>
<feature type="compositionally biased region" description="Low complexity" evidence="1">
    <location>
        <begin position="589"/>
        <end position="598"/>
    </location>
</feature>
<feature type="compositionally biased region" description="Low complexity" evidence="1">
    <location>
        <begin position="123"/>
        <end position="137"/>
    </location>
</feature>
<feature type="compositionally biased region" description="Low complexity" evidence="1">
    <location>
        <begin position="565"/>
        <end position="574"/>
    </location>
</feature>
<feature type="compositionally biased region" description="Polar residues" evidence="1">
    <location>
        <begin position="965"/>
        <end position="978"/>
    </location>
</feature>